<name>A0A0L8LDH3_STRVR</name>
<proteinExistence type="predicted"/>
<organism evidence="1 2">
    <name type="scientific">Streptomyces viridochromogenes</name>
    <dbReference type="NCBI Taxonomy" id="1938"/>
    <lineage>
        <taxon>Bacteria</taxon>
        <taxon>Bacillati</taxon>
        <taxon>Actinomycetota</taxon>
        <taxon>Actinomycetes</taxon>
        <taxon>Kitasatosporales</taxon>
        <taxon>Streptomycetaceae</taxon>
        <taxon>Streptomyces</taxon>
    </lineage>
</organism>
<evidence type="ECO:0000313" key="1">
    <source>
        <dbReference type="EMBL" id="KOG36313.1"/>
    </source>
</evidence>
<evidence type="ECO:0000313" key="2">
    <source>
        <dbReference type="Proteomes" id="UP000037023"/>
    </source>
</evidence>
<reference evidence="1 2" key="1">
    <citation type="submission" date="2015-06" db="EMBL/GenBank/DDBJ databases">
        <authorList>
            <person name="Hoefler B.C."/>
            <person name="Straight P.D."/>
        </authorList>
    </citation>
    <scope>NUCLEOTIDE SEQUENCE [LARGE SCALE GENOMIC DNA]</scope>
    <source>
        <strain evidence="1 2">NRRL 3427</strain>
    </source>
</reference>
<dbReference type="AlphaFoldDB" id="A0A0L8LDH3"/>
<gene>
    <name evidence="1" type="ORF">ADK34_02270</name>
</gene>
<dbReference type="EMBL" id="LGUP01000008">
    <property type="protein sequence ID" value="KOG36313.1"/>
    <property type="molecule type" value="Genomic_DNA"/>
</dbReference>
<accession>A0A0L8LDH3</accession>
<sequence length="211" mass="21380">MGPCVQVPAEGVDALGQAHQPEAGRGGVLGRLAGGVDDLHHGGGRSVFQTNAHRCAGRVFAGVGQAFLDETVDRQPVSGRCLFGLAVDLEFDLLAGFSRLLDELLDVAQDGGGRSATGGGAALVQGSQHVAQVRQGFGGSGAQQREAFGDRGGQGVGAGGQYPGVQGDEAEAVGEDVVHLGGDAGTFRGPCRLLSEFSLDAQMLDLAAQCL</sequence>
<protein>
    <submittedName>
        <fullName evidence="1">Uncharacterized protein</fullName>
    </submittedName>
</protein>
<dbReference type="PATRIC" id="fig|1938.6.peg.482"/>
<dbReference type="Proteomes" id="UP000037023">
    <property type="component" value="Unassembled WGS sequence"/>
</dbReference>
<comment type="caution">
    <text evidence="1">The sequence shown here is derived from an EMBL/GenBank/DDBJ whole genome shotgun (WGS) entry which is preliminary data.</text>
</comment>